<gene>
    <name evidence="12" type="ORF">H2204_012600</name>
</gene>
<name>A0AA38XT38_9EURO</name>
<dbReference type="GO" id="GO:0005829">
    <property type="term" value="C:cytosol"/>
    <property type="evidence" value="ECO:0007669"/>
    <property type="project" value="TreeGrafter"/>
</dbReference>
<dbReference type="InterPro" id="IPR046952">
    <property type="entry name" value="GSHR/TRXR-like"/>
</dbReference>
<feature type="domain" description="PPIase FKBP-type" evidence="11">
    <location>
        <begin position="31"/>
        <end position="106"/>
    </location>
</feature>
<comment type="caution">
    <text evidence="12">The sequence shown here is derived from an EMBL/GenBank/DDBJ whole genome shotgun (WGS) entry which is preliminary data.</text>
</comment>
<keyword evidence="3 9" id="KW-0285">Flavoprotein</keyword>
<feature type="transmembrane region" description="Helical" evidence="10">
    <location>
        <begin position="454"/>
        <end position="473"/>
    </location>
</feature>
<comment type="catalytic activity">
    <reaction evidence="8">
        <text>[protein]-peptidylproline (omega=180) = [protein]-peptidylproline (omega=0)</text>
        <dbReference type="Rhea" id="RHEA:16237"/>
        <dbReference type="Rhea" id="RHEA-COMP:10747"/>
        <dbReference type="Rhea" id="RHEA-COMP:10748"/>
        <dbReference type="ChEBI" id="CHEBI:83833"/>
        <dbReference type="ChEBI" id="CHEBI:83834"/>
        <dbReference type="EC" id="5.2.1.8"/>
    </reaction>
</comment>
<protein>
    <recommendedName>
        <fullName evidence="8">peptidylprolyl isomerase</fullName>
        <ecNumber evidence="8">5.2.1.8</ecNumber>
    </recommendedName>
</protein>
<dbReference type="Pfam" id="PF02852">
    <property type="entry name" value="Pyr_redox_dim"/>
    <property type="match status" value="1"/>
</dbReference>
<dbReference type="GO" id="GO:0003755">
    <property type="term" value="F:peptidyl-prolyl cis-trans isomerase activity"/>
    <property type="evidence" value="ECO:0007669"/>
    <property type="project" value="UniProtKB-KW"/>
</dbReference>
<evidence type="ECO:0000259" key="11">
    <source>
        <dbReference type="PROSITE" id="PS50059"/>
    </source>
</evidence>
<dbReference type="PANTHER" id="PTHR42737">
    <property type="entry name" value="GLUTATHIONE REDUCTASE"/>
    <property type="match status" value="1"/>
</dbReference>
<dbReference type="Pfam" id="PF00254">
    <property type="entry name" value="FKBP_C"/>
    <property type="match status" value="1"/>
</dbReference>
<dbReference type="InterPro" id="IPR048261">
    <property type="entry name" value="SlpA/SlyD-like_ins_sf"/>
</dbReference>
<proteinExistence type="inferred from homology"/>
<keyword evidence="5 9" id="KW-0560">Oxidoreductase</keyword>
<keyword evidence="10" id="KW-1133">Transmembrane helix</keyword>
<feature type="transmembrane region" description="Helical" evidence="10">
    <location>
        <begin position="551"/>
        <end position="572"/>
    </location>
</feature>
<feature type="transmembrane region" description="Helical" evidence="10">
    <location>
        <begin position="223"/>
        <end position="240"/>
    </location>
</feature>
<evidence type="ECO:0000256" key="5">
    <source>
        <dbReference type="ARBA" id="ARBA00023002"/>
    </source>
</evidence>
<dbReference type="InterPro" id="IPR007349">
    <property type="entry name" value="DUF418"/>
</dbReference>
<keyword evidence="7 9" id="KW-0676">Redox-active center</keyword>
<dbReference type="PRINTS" id="PR00368">
    <property type="entry name" value="FADPNR"/>
</dbReference>
<evidence type="ECO:0000256" key="7">
    <source>
        <dbReference type="ARBA" id="ARBA00023284"/>
    </source>
</evidence>
<dbReference type="Pfam" id="PF07992">
    <property type="entry name" value="Pyr_redox_2"/>
    <property type="match status" value="1"/>
</dbReference>
<dbReference type="SUPFAM" id="SSF51905">
    <property type="entry name" value="FAD/NAD(P)-binding domain"/>
    <property type="match status" value="1"/>
</dbReference>
<keyword evidence="4 9" id="KW-0274">FAD</keyword>
<feature type="transmembrane region" description="Helical" evidence="10">
    <location>
        <begin position="526"/>
        <end position="545"/>
    </location>
</feature>
<dbReference type="GO" id="GO:0004362">
    <property type="term" value="F:glutathione-disulfide reductase (NADPH) activity"/>
    <property type="evidence" value="ECO:0007669"/>
    <property type="project" value="TreeGrafter"/>
</dbReference>
<dbReference type="Gene3D" id="3.50.50.60">
    <property type="entry name" value="FAD/NAD(P)-binding domain"/>
    <property type="match status" value="2"/>
</dbReference>
<dbReference type="GO" id="GO:0006749">
    <property type="term" value="P:glutathione metabolic process"/>
    <property type="evidence" value="ECO:0007669"/>
    <property type="project" value="TreeGrafter"/>
</dbReference>
<dbReference type="SUPFAM" id="SSF54534">
    <property type="entry name" value="FKBP-like"/>
    <property type="match status" value="1"/>
</dbReference>
<accession>A0AA38XT38</accession>
<dbReference type="EC" id="5.2.1.8" evidence="8"/>
<dbReference type="Gene3D" id="3.30.390.30">
    <property type="match status" value="1"/>
</dbReference>
<evidence type="ECO:0000256" key="6">
    <source>
        <dbReference type="ARBA" id="ARBA00023157"/>
    </source>
</evidence>
<dbReference type="NCBIfam" id="NF004776">
    <property type="entry name" value="PRK06116.1"/>
    <property type="match status" value="1"/>
</dbReference>
<feature type="transmembrane region" description="Helical" evidence="10">
    <location>
        <begin position="260"/>
        <end position="286"/>
    </location>
</feature>
<keyword evidence="8" id="KW-0697">Rotamase</keyword>
<dbReference type="Gene3D" id="2.40.10.330">
    <property type="match status" value="1"/>
</dbReference>
<organism evidence="12">
    <name type="scientific">Knufia peltigerae</name>
    <dbReference type="NCBI Taxonomy" id="1002370"/>
    <lineage>
        <taxon>Eukaryota</taxon>
        <taxon>Fungi</taxon>
        <taxon>Dikarya</taxon>
        <taxon>Ascomycota</taxon>
        <taxon>Pezizomycotina</taxon>
        <taxon>Eurotiomycetes</taxon>
        <taxon>Chaetothyriomycetidae</taxon>
        <taxon>Chaetothyriales</taxon>
        <taxon>Trichomeriaceae</taxon>
        <taxon>Knufia</taxon>
    </lineage>
</organism>
<dbReference type="InterPro" id="IPR004099">
    <property type="entry name" value="Pyr_nucl-diS_OxRdtase_dimer"/>
</dbReference>
<dbReference type="InterPro" id="IPR046357">
    <property type="entry name" value="PPIase_dom_sf"/>
</dbReference>
<evidence type="ECO:0000256" key="1">
    <source>
        <dbReference type="ARBA" id="ARBA00001974"/>
    </source>
</evidence>
<keyword evidence="8" id="KW-0413">Isomerase</keyword>
<evidence type="ECO:0000256" key="4">
    <source>
        <dbReference type="ARBA" id="ARBA00022827"/>
    </source>
</evidence>
<feature type="transmembrane region" description="Helical" evidence="10">
    <location>
        <begin position="350"/>
        <end position="370"/>
    </location>
</feature>
<dbReference type="InterPro" id="IPR001179">
    <property type="entry name" value="PPIase_FKBP_dom"/>
</dbReference>
<comment type="similarity">
    <text evidence="2 9">Belongs to the class-I pyridine nucleotide-disulfide oxidoreductase family.</text>
</comment>
<dbReference type="Pfam" id="PF04235">
    <property type="entry name" value="DUF418"/>
    <property type="match status" value="1"/>
</dbReference>
<evidence type="ECO:0000256" key="2">
    <source>
        <dbReference type="ARBA" id="ARBA00007532"/>
    </source>
</evidence>
<dbReference type="EMBL" id="JAPDRN010000131">
    <property type="protein sequence ID" value="KAJ9619424.1"/>
    <property type="molecule type" value="Genomic_DNA"/>
</dbReference>
<dbReference type="AlphaFoldDB" id="A0AA38XT38"/>
<keyword evidence="10" id="KW-0812">Transmembrane</keyword>
<sequence length="1118" mass="121666">MMAASPPGDNPPQPACLRQIQTELRMKIEKDRVVRFHYTVSEAGQEPIESSKDRGEPLAILIGHGNIIPGLENAMMDKEAGATFDVDVKAADAYGERRDGLSQRVPKKHFGTAKLVPGQQVVLQTNFGPRAVTVQKVGMSVVDVDLNHPMAGKDLHFDVEIVDVREAGKEELEHGHGGAIHGPQAGGIMTDLHAGCPVNTASPSLQPVASGERIALLDMLRGFALLGILLMNIEALSGPLDLAFTGIDAHWQGIDYWADAFVYVFVQGKFFTLFSLLFGAGFAVMAQRAETAGRPFTPFYLRRSAGLLLIGLCHALLVWSGDILVLYALASLPLLACREAPRSWLPWMGLLVYALGVALMLLVGAMVSMATPQDLQKMLVDAQQGIDQQRLVYGQGDWMQANVQRLHEFGASLGGMFISGPEVLGMFLLGAWFAGSGALTAPERFPRLYAGLRWVALPLGLLVTLAGVLWRPYLAPGVYDLPTTTAMALVAVGGVPMCLGYLAWIVHWRARMGWLAPVGRMALTHYLGQSVVCTLLFYHYGLGWFDTVPRAWQLLLALLLFAAQVTLSHLWLRRFRFGPMEWLWRAMTYQQWPAMRRGAGQGPRAYRSAWLRASSSTPLHTLTSGLQRAMACSQQHERPRQPAACRSFLRARARHRSCSLSTRAIPMNTPSYDYDLIVLGGGSAGLAGAIRAAQHGKRVALLEPGELGGTCVNAGCVPKKAMWLAADLAERIGLASAMGFDVEARPALSWKELVIHRQAYISNIHTSYHKRLDETGVVRIPARGHLLDAHTVACSDGVQYSAAHILIATGAHPQRPDIPGAELGLVSDDFFDLRAAPAEVAIIGGGYIAVELAGLLQALGSKVSLLVRGSRLLERFDYELTAQLAENLRQQGVRIHFDYRLRELKRDGERVRAFGHEGPIDSVFDAVFFATGRRGNSRDLGLEALGIGIGEHQQVEVDEWQTTAVPSVHAVGDIAGKVGLTPVAVAASRRLMDRLFGGRPDAKMDYDNVASVVFSHPPLGAVGMSEEDARARFEQVTVYHSRFRPMLQALANGTQRSLFKMVCAGPEERVVGVHLLGEAADEILQGFAVAVKMGATKAQFDDTVAIHPTSAEEVVLMR</sequence>
<dbReference type="PROSITE" id="PS50059">
    <property type="entry name" value="FKBP_PPIASE"/>
    <property type="match status" value="1"/>
</dbReference>
<feature type="transmembrane region" description="Helical" evidence="10">
    <location>
        <begin position="485"/>
        <end position="506"/>
    </location>
</feature>
<dbReference type="PRINTS" id="PR00411">
    <property type="entry name" value="PNDRDTASEI"/>
</dbReference>
<dbReference type="GO" id="GO:0045454">
    <property type="term" value="P:cell redox homeostasis"/>
    <property type="evidence" value="ECO:0007669"/>
    <property type="project" value="InterPro"/>
</dbReference>
<dbReference type="InterPro" id="IPR036188">
    <property type="entry name" value="FAD/NAD-bd_sf"/>
</dbReference>
<dbReference type="InterPro" id="IPR016156">
    <property type="entry name" value="FAD/NAD-linked_Rdtase_dimer_sf"/>
</dbReference>
<dbReference type="GO" id="GO:0050660">
    <property type="term" value="F:flavin adenine dinucleotide binding"/>
    <property type="evidence" value="ECO:0007669"/>
    <property type="project" value="InterPro"/>
</dbReference>
<keyword evidence="6" id="KW-1015">Disulfide bond</keyword>
<keyword evidence="10" id="KW-0472">Membrane</keyword>
<feature type="transmembrane region" description="Helical" evidence="10">
    <location>
        <begin position="307"/>
        <end position="330"/>
    </location>
</feature>
<dbReference type="InterPro" id="IPR023753">
    <property type="entry name" value="FAD/NAD-binding_dom"/>
</dbReference>
<evidence type="ECO:0000256" key="9">
    <source>
        <dbReference type="RuleBase" id="RU003691"/>
    </source>
</evidence>
<dbReference type="SUPFAM" id="SSF55424">
    <property type="entry name" value="FAD/NAD-linked reductases, dimerisation (C-terminal) domain"/>
    <property type="match status" value="1"/>
</dbReference>
<dbReference type="Gene3D" id="3.10.50.40">
    <property type="match status" value="1"/>
</dbReference>
<evidence type="ECO:0000256" key="10">
    <source>
        <dbReference type="SAM" id="Phobius"/>
    </source>
</evidence>
<comment type="cofactor">
    <cofactor evidence="1">
        <name>FAD</name>
        <dbReference type="ChEBI" id="CHEBI:57692"/>
    </cofactor>
</comment>
<dbReference type="GO" id="GO:0034599">
    <property type="term" value="P:cellular response to oxidative stress"/>
    <property type="evidence" value="ECO:0007669"/>
    <property type="project" value="TreeGrafter"/>
</dbReference>
<evidence type="ECO:0000256" key="8">
    <source>
        <dbReference type="PROSITE-ProRule" id="PRU00277"/>
    </source>
</evidence>
<reference evidence="12" key="1">
    <citation type="submission" date="2022-10" db="EMBL/GenBank/DDBJ databases">
        <title>Culturing micro-colonial fungi from biological soil crusts in the Mojave desert and describing Neophaeococcomyces mojavensis, and introducing the new genera and species Taxawa tesnikishii.</title>
        <authorList>
            <person name="Kurbessoian T."/>
            <person name="Stajich J.E."/>
        </authorList>
    </citation>
    <scope>NUCLEOTIDE SEQUENCE</scope>
    <source>
        <strain evidence="12">TK_35</strain>
    </source>
</reference>
<evidence type="ECO:0000313" key="12">
    <source>
        <dbReference type="EMBL" id="KAJ9619424.1"/>
    </source>
</evidence>
<dbReference type="PROSITE" id="PS00076">
    <property type="entry name" value="PYRIDINE_REDOX_1"/>
    <property type="match status" value="1"/>
</dbReference>
<evidence type="ECO:0000256" key="3">
    <source>
        <dbReference type="ARBA" id="ARBA00022630"/>
    </source>
</evidence>
<dbReference type="InterPro" id="IPR012999">
    <property type="entry name" value="Pyr_OxRdtase_I_AS"/>
</dbReference>
<dbReference type="PANTHER" id="PTHR42737:SF2">
    <property type="entry name" value="GLUTATHIONE REDUCTASE"/>
    <property type="match status" value="1"/>
</dbReference>